<dbReference type="AlphaFoldDB" id="A0AAD6TXS9"/>
<dbReference type="EMBL" id="JARJCN010000050">
    <property type="protein sequence ID" value="KAJ7081312.1"/>
    <property type="molecule type" value="Genomic_DNA"/>
</dbReference>
<protein>
    <submittedName>
        <fullName evidence="2">Uncharacterized protein</fullName>
    </submittedName>
</protein>
<feature type="compositionally biased region" description="Basic residues" evidence="1">
    <location>
        <begin position="974"/>
        <end position="985"/>
    </location>
</feature>
<keyword evidence="3" id="KW-1185">Reference proteome</keyword>
<sequence>MSACIALLSSKPALHATLKLAHAEKDYSRVAESPLIPTFFSANVREYLDQLRPRTERVVRGEKTLSPWSPSPSLDVDKDILRHIESLKLCCPEFGRPICSVILHELGSFKDDPVLKKRTSHIFTRKNKFLVNASGTGKTRLLYEGLCLNWGLYFTVDVDSGYLGTRDMEEAIRTCEDNPGLHRSLSTPLGVKEFAENSRMITRALDTLLLARLLIFQQFLETATADGLTEEHKKRWLLLQLSPSLLNPSDLWQLPPLQQLPRDMVMEENPYIHQDIADAIRKIRILLGEDAHLFLVIDGADTAAKTFTSALGKGKSFLSGIVQAWGTHTTTDHTTFIFSGIEIPKTVLESTIGGDDGYVWCSATGGFETAEEQGQYVSTFLPPAFLNSPSGALLMSRMPNWLLGRYRSTASFVYALLSEGLQTPHTRFDTYVQGHTRYRPMDALEQVIAEGRQRWNWQKSFIPANFDNIPPDLKDIFLEVLYRYMATHHPPPTFSDELIGLVGKGHARCLDNNLSRVTIDEPLTLVGAAVKYLPHPSERPAVEQYIPGHPNNYPETFLGSLRLNAPRSPQSFSHCLVFYLACIFSQPRSLAEVFNFPYKLPAWAKQAAQLVKFHRGNSLEVEHTVVDPDDYSAPLATPTTSLEDTISWLEHEHGTAFCLPSSSSPDLLFALQLADQSFVWVAMRAIPSTEPIPNSELKTAVSQLNHESIFDDEGADPSLHARALAALQALPNRPSKVGKHSLFRVVAAFPVEVDLEGSVNKRTRDAASLSLAALEGAEDEITQPAFFDSIVAGVLAGQKRKMSQMDEDAPMESRPKRQKTADPAPDGEAEPVETEMPPVREIASTAALDGESERATSPTLLKTKGKARARPDEEPDDPAVPPKKKSKASPKTGEEPGAGSDEPMAPPNAKDKGKARALVAGNLKRAVFIEAVSAPQSKNQAEGVMSTGSTASPKVKRGSRAQKSSSSSKESPARHTRSKTKAAMN</sequence>
<feature type="region of interest" description="Disordered" evidence="1">
    <location>
        <begin position="932"/>
        <end position="985"/>
    </location>
</feature>
<organism evidence="2 3">
    <name type="scientific">Mycena belliarum</name>
    <dbReference type="NCBI Taxonomy" id="1033014"/>
    <lineage>
        <taxon>Eukaryota</taxon>
        <taxon>Fungi</taxon>
        <taxon>Dikarya</taxon>
        <taxon>Basidiomycota</taxon>
        <taxon>Agaricomycotina</taxon>
        <taxon>Agaricomycetes</taxon>
        <taxon>Agaricomycetidae</taxon>
        <taxon>Agaricales</taxon>
        <taxon>Marasmiineae</taxon>
        <taxon>Mycenaceae</taxon>
        <taxon>Mycena</taxon>
    </lineage>
</organism>
<gene>
    <name evidence="2" type="ORF">B0H15DRAFT_953026</name>
</gene>
<comment type="caution">
    <text evidence="2">The sequence shown here is derived from an EMBL/GenBank/DDBJ whole genome shotgun (WGS) entry which is preliminary data.</text>
</comment>
<accession>A0AAD6TXS9</accession>
<name>A0AAD6TXS9_9AGAR</name>
<evidence type="ECO:0000313" key="2">
    <source>
        <dbReference type="EMBL" id="KAJ7081312.1"/>
    </source>
</evidence>
<evidence type="ECO:0000256" key="1">
    <source>
        <dbReference type="SAM" id="MobiDB-lite"/>
    </source>
</evidence>
<feature type="compositionally biased region" description="Polar residues" evidence="1">
    <location>
        <begin position="934"/>
        <end position="952"/>
    </location>
</feature>
<dbReference type="Proteomes" id="UP001222325">
    <property type="component" value="Unassembled WGS sequence"/>
</dbReference>
<proteinExistence type="predicted"/>
<reference evidence="2" key="1">
    <citation type="submission" date="2023-03" db="EMBL/GenBank/DDBJ databases">
        <title>Massive genome expansion in bonnet fungi (Mycena s.s.) driven by repeated elements and novel gene families across ecological guilds.</title>
        <authorList>
            <consortium name="Lawrence Berkeley National Laboratory"/>
            <person name="Harder C.B."/>
            <person name="Miyauchi S."/>
            <person name="Viragh M."/>
            <person name="Kuo A."/>
            <person name="Thoen E."/>
            <person name="Andreopoulos B."/>
            <person name="Lu D."/>
            <person name="Skrede I."/>
            <person name="Drula E."/>
            <person name="Henrissat B."/>
            <person name="Morin E."/>
            <person name="Kohler A."/>
            <person name="Barry K."/>
            <person name="LaButti K."/>
            <person name="Morin E."/>
            <person name="Salamov A."/>
            <person name="Lipzen A."/>
            <person name="Mereny Z."/>
            <person name="Hegedus B."/>
            <person name="Baldrian P."/>
            <person name="Stursova M."/>
            <person name="Weitz H."/>
            <person name="Taylor A."/>
            <person name="Grigoriev I.V."/>
            <person name="Nagy L.G."/>
            <person name="Martin F."/>
            <person name="Kauserud H."/>
        </authorList>
    </citation>
    <scope>NUCLEOTIDE SEQUENCE</scope>
    <source>
        <strain evidence="2">CBHHK173m</strain>
    </source>
</reference>
<feature type="region of interest" description="Disordered" evidence="1">
    <location>
        <begin position="801"/>
        <end position="917"/>
    </location>
</feature>
<evidence type="ECO:0000313" key="3">
    <source>
        <dbReference type="Proteomes" id="UP001222325"/>
    </source>
</evidence>